<evidence type="ECO:0000256" key="4">
    <source>
        <dbReference type="ARBA" id="ARBA00022982"/>
    </source>
</evidence>
<dbReference type="HAMAP" id="MF_00396">
    <property type="entry name" value="Cytb6_f_PetM"/>
    <property type="match status" value="1"/>
</dbReference>
<dbReference type="GO" id="GO:0015979">
    <property type="term" value="P:photosynthesis"/>
    <property type="evidence" value="ECO:0007669"/>
    <property type="project" value="UniProtKB-KW"/>
</dbReference>
<accession>A0A898CXR1</accession>
<dbReference type="EMBL" id="MW412838">
    <property type="protein sequence ID" value="QSH90644.1"/>
    <property type="molecule type" value="Genomic_DNA"/>
</dbReference>
<evidence type="ECO:0000256" key="1">
    <source>
        <dbReference type="ARBA" id="ARBA00004167"/>
    </source>
</evidence>
<dbReference type="GO" id="GO:0009535">
    <property type="term" value="C:chloroplast thylakoid membrane"/>
    <property type="evidence" value="ECO:0007669"/>
    <property type="project" value="UniProtKB-SubCell"/>
</dbReference>
<keyword evidence="9" id="KW-0934">Plastid</keyword>
<geneLocation type="chloroplast" evidence="9"/>
<comment type="subunit">
    <text evidence="7">The 4 large subunits of the cytochrome b6-f complex are cytochrome b6, subunit IV (17 kDa polypeptide, PetD), cytochrome f and the Rieske protein, while the 4 small subunits are PetG, PetL, PetM and PetN. The complex functions as a dimer.</text>
</comment>
<evidence type="ECO:0000256" key="7">
    <source>
        <dbReference type="HAMAP-Rule" id="MF_00396"/>
    </source>
</evidence>
<dbReference type="AlphaFoldDB" id="A0A898CXR1"/>
<evidence type="ECO:0000256" key="2">
    <source>
        <dbReference type="ARBA" id="ARBA00022448"/>
    </source>
</evidence>
<evidence type="ECO:0000313" key="9">
    <source>
        <dbReference type="EMBL" id="QSH90644.1"/>
    </source>
</evidence>
<comment type="function">
    <text evidence="7">Component of the cytochrome b6-f complex, which mediates electron transfer between photosystem II (PSII) and photosystem I (PSI), cyclic electron flow around PSI, and state transitions.</text>
</comment>
<keyword evidence="6 7" id="KW-0472">Membrane</keyword>
<sequence length="42" mass="4645">MELILKILPFANAEILKTAIVCFFMTLFGLSLGFALLKVQGE</sequence>
<comment type="subcellular location">
    <subcellularLocation>
        <location evidence="1">Membrane</location>
        <topology evidence="1">Single-pass membrane protein</topology>
    </subcellularLocation>
    <subcellularLocation>
        <location evidence="7">Plastid</location>
        <location evidence="7">Chloroplast thylakoid membrane</location>
        <topology evidence="7">Single-pass membrane protein</topology>
    </subcellularLocation>
</comment>
<protein>
    <recommendedName>
        <fullName evidence="7">Cytochrome b6-f complex subunit 7</fullName>
    </recommendedName>
    <alternativeName>
        <fullName evidence="7">Cytochrome b6-f complex subunit PetM</fullName>
    </alternativeName>
    <alternativeName>
        <fullName evidence="7">Cytochrome b6-f complex subunit VII</fullName>
    </alternativeName>
</protein>
<keyword evidence="2 7" id="KW-0813">Transport</keyword>
<evidence type="ECO:0000256" key="3">
    <source>
        <dbReference type="ARBA" id="ARBA00022692"/>
    </source>
</evidence>
<comment type="similarity">
    <text evidence="7">Belongs to the PetM family.</text>
</comment>
<keyword evidence="5 7" id="KW-1133">Transmembrane helix</keyword>
<evidence type="ECO:0000256" key="5">
    <source>
        <dbReference type="ARBA" id="ARBA00022989"/>
    </source>
</evidence>
<keyword evidence="9" id="KW-0150">Chloroplast</keyword>
<keyword evidence="7" id="KW-0602">Photosynthesis</keyword>
<dbReference type="SUPFAM" id="SSF103441">
    <property type="entry name" value="PetM subunit of the cytochrome b6f complex"/>
    <property type="match status" value="1"/>
</dbReference>
<feature type="transmembrane region" description="Helical" evidence="8">
    <location>
        <begin position="15"/>
        <end position="37"/>
    </location>
</feature>
<dbReference type="GeneID" id="67282484"/>
<evidence type="ECO:0000256" key="6">
    <source>
        <dbReference type="ARBA" id="ARBA00023136"/>
    </source>
</evidence>
<dbReference type="GO" id="GO:0009055">
    <property type="term" value="F:electron transfer activity"/>
    <property type="evidence" value="ECO:0007669"/>
    <property type="project" value="UniProtKB-UniRule"/>
</dbReference>
<evidence type="ECO:0000256" key="8">
    <source>
        <dbReference type="SAM" id="Phobius"/>
    </source>
</evidence>
<reference evidence="9" key="1">
    <citation type="journal article" date="2021" name="Mitochondrial DNA Part B Resour">
        <title>Complete chloroplast genome of Eucampia zodiacus (Mediophyceae, Bacillariophyta).</title>
        <authorList>
            <person name="Zhang M."/>
            <person name="Cui Z."/>
            <person name="Liu F."/>
            <person name="Chen N."/>
        </authorList>
    </citation>
    <scope>NUCLEOTIDE SEQUENCE</scope>
    <source>
        <strain evidence="9">CNS00061</strain>
    </source>
</reference>
<organism evidence="9">
    <name type="scientific">Eucampia zodiacus</name>
    <dbReference type="NCBI Taxonomy" id="444606"/>
    <lineage>
        <taxon>Eukaryota</taxon>
        <taxon>Sar</taxon>
        <taxon>Stramenopiles</taxon>
        <taxon>Ochrophyta</taxon>
        <taxon>Bacillariophyta</taxon>
        <taxon>Mediophyceae</taxon>
        <taxon>Biddulphiophycidae</taxon>
        <taxon>Hemiaulales</taxon>
        <taxon>Hemiaulaceae</taxon>
        <taxon>Eucampia</taxon>
    </lineage>
</organism>
<dbReference type="Pfam" id="PF08041">
    <property type="entry name" value="PetM"/>
    <property type="match status" value="1"/>
</dbReference>
<keyword evidence="7" id="KW-0793">Thylakoid</keyword>
<keyword evidence="3 7" id="KW-0812">Transmembrane</keyword>
<proteinExistence type="inferred from homology"/>
<dbReference type="GO" id="GO:0009512">
    <property type="term" value="C:cytochrome b6f complex"/>
    <property type="evidence" value="ECO:0007669"/>
    <property type="project" value="InterPro"/>
</dbReference>
<gene>
    <name evidence="7 9" type="primary">petM</name>
</gene>
<dbReference type="InterPro" id="IPR012595">
    <property type="entry name" value="PetM_cyt_b6/f_cplx_su7"/>
</dbReference>
<keyword evidence="4 7" id="KW-0249">Electron transport</keyword>
<name>A0A898CXR1_9STRA</name>
<dbReference type="RefSeq" id="YP_010172872.1">
    <property type="nucleotide sequence ID" value="NC_057645.1"/>
</dbReference>